<reference evidence="3 4" key="1">
    <citation type="submission" date="2017-08" db="EMBL/GenBank/DDBJ databases">
        <title>Infants hospitalized years apart are colonized by the same room-sourced microbial strains.</title>
        <authorList>
            <person name="Brooks B."/>
            <person name="Olm M.R."/>
            <person name="Firek B.A."/>
            <person name="Baker R."/>
            <person name="Thomas B.C."/>
            <person name="Morowitz M.J."/>
            <person name="Banfield J.F."/>
        </authorList>
    </citation>
    <scope>NUCLEOTIDE SEQUENCE [LARGE SCALE GENOMIC DNA]</scope>
    <source>
        <strain evidence="3">S2_003_000_R2_4</strain>
    </source>
</reference>
<dbReference type="Proteomes" id="UP000249393">
    <property type="component" value="Unassembled WGS sequence"/>
</dbReference>
<protein>
    <submittedName>
        <fullName evidence="3">Chemotaxis protein</fullName>
    </submittedName>
</protein>
<dbReference type="GO" id="GO:0016020">
    <property type="term" value="C:membrane"/>
    <property type="evidence" value="ECO:0007669"/>
    <property type="project" value="InterPro"/>
</dbReference>
<evidence type="ECO:0000259" key="2">
    <source>
        <dbReference type="PROSITE" id="PS50885"/>
    </source>
</evidence>
<organism evidence="3 4">
    <name type="scientific">Caulobacter segnis</name>
    <dbReference type="NCBI Taxonomy" id="88688"/>
    <lineage>
        <taxon>Bacteria</taxon>
        <taxon>Pseudomonadati</taxon>
        <taxon>Pseudomonadota</taxon>
        <taxon>Alphaproteobacteria</taxon>
        <taxon>Caulobacterales</taxon>
        <taxon>Caulobacteraceae</taxon>
        <taxon>Caulobacter</taxon>
    </lineage>
</organism>
<name>A0A2W5VF67_9CAUL</name>
<dbReference type="AlphaFoldDB" id="A0A2W5VF67"/>
<sequence>MKFQNLKISAKLTLAFGTLILVFVASAIVVLVSLNKIDDASTSSQRALTLAAKAEAMATLAEEQQNSLRAYVLRNDPGALQTYKKQASDFDAALDAFEAKTTQAPQKKRAQKIRAAMAEWRRDVVEPTLAAMSAPAGREQAAGIIGQPSLTKLRALQEDMRAAAVARVAIRTKEQAGSLLLAKTSMIVGGLVSLAFAGLMGWLLSATIGSPVTVITNVMRRLAAGDSSVEIPALGRKDEVGEMAAAVAYFK</sequence>
<accession>A0A2W5VF67</accession>
<comment type="caution">
    <text evidence="3">The sequence shown here is derived from an EMBL/GenBank/DDBJ whole genome shotgun (WGS) entry which is preliminary data.</text>
</comment>
<feature type="transmembrane region" description="Helical" evidence="1">
    <location>
        <begin position="12"/>
        <end position="34"/>
    </location>
</feature>
<proteinExistence type="predicted"/>
<dbReference type="PANTHER" id="PTHR32089:SF112">
    <property type="entry name" value="LYSOZYME-LIKE PROTEIN-RELATED"/>
    <property type="match status" value="1"/>
</dbReference>
<evidence type="ECO:0000313" key="3">
    <source>
        <dbReference type="EMBL" id="PZR35246.1"/>
    </source>
</evidence>
<keyword evidence="1" id="KW-0472">Membrane</keyword>
<dbReference type="InterPro" id="IPR007891">
    <property type="entry name" value="CHASE3"/>
</dbReference>
<gene>
    <name evidence="3" type="ORF">DI526_07460</name>
</gene>
<dbReference type="Pfam" id="PF00672">
    <property type="entry name" value="HAMP"/>
    <property type="match status" value="1"/>
</dbReference>
<dbReference type="PANTHER" id="PTHR32089">
    <property type="entry name" value="METHYL-ACCEPTING CHEMOTAXIS PROTEIN MCPB"/>
    <property type="match status" value="1"/>
</dbReference>
<feature type="domain" description="HAMP" evidence="2">
    <location>
        <begin position="206"/>
        <end position="247"/>
    </location>
</feature>
<dbReference type="SUPFAM" id="SSF158472">
    <property type="entry name" value="HAMP domain-like"/>
    <property type="match status" value="1"/>
</dbReference>
<dbReference type="EMBL" id="QFQZ01000017">
    <property type="protein sequence ID" value="PZR35246.1"/>
    <property type="molecule type" value="Genomic_DNA"/>
</dbReference>
<dbReference type="GO" id="GO:0007165">
    <property type="term" value="P:signal transduction"/>
    <property type="evidence" value="ECO:0007669"/>
    <property type="project" value="InterPro"/>
</dbReference>
<keyword evidence="1" id="KW-0812">Transmembrane</keyword>
<evidence type="ECO:0000313" key="4">
    <source>
        <dbReference type="Proteomes" id="UP000249393"/>
    </source>
</evidence>
<dbReference type="RefSeq" id="WP_304276182.1">
    <property type="nucleotide sequence ID" value="NZ_QFQZ01000017.1"/>
</dbReference>
<dbReference type="InterPro" id="IPR003660">
    <property type="entry name" value="HAMP_dom"/>
</dbReference>
<evidence type="ECO:0000256" key="1">
    <source>
        <dbReference type="SAM" id="Phobius"/>
    </source>
</evidence>
<dbReference type="Gene3D" id="6.10.340.10">
    <property type="match status" value="1"/>
</dbReference>
<keyword evidence="1" id="KW-1133">Transmembrane helix</keyword>
<dbReference type="PROSITE" id="PS50885">
    <property type="entry name" value="HAMP"/>
    <property type="match status" value="1"/>
</dbReference>
<dbReference type="Pfam" id="PF05227">
    <property type="entry name" value="CHASE3"/>
    <property type="match status" value="1"/>
</dbReference>
<dbReference type="CDD" id="cd06225">
    <property type="entry name" value="HAMP"/>
    <property type="match status" value="1"/>
</dbReference>
<feature type="transmembrane region" description="Helical" evidence="1">
    <location>
        <begin position="180"/>
        <end position="204"/>
    </location>
</feature>
<feature type="non-terminal residue" evidence="3">
    <location>
        <position position="251"/>
    </location>
</feature>